<dbReference type="Proteomes" id="UP000182054">
    <property type="component" value="Unassembled WGS sequence"/>
</dbReference>
<dbReference type="EMBL" id="FOJN01000006">
    <property type="protein sequence ID" value="SFA50848.1"/>
    <property type="molecule type" value="Genomic_DNA"/>
</dbReference>
<evidence type="ECO:0000313" key="4">
    <source>
        <dbReference type="Proteomes" id="UP000182054"/>
    </source>
</evidence>
<keyword evidence="1" id="KW-0472">Membrane</keyword>
<feature type="domain" description="DUF1707" evidence="2">
    <location>
        <begin position="8"/>
        <end position="60"/>
    </location>
</feature>
<dbReference type="PANTHER" id="PTHR40763:SF4">
    <property type="entry name" value="DUF1707 DOMAIN-CONTAINING PROTEIN"/>
    <property type="match status" value="1"/>
</dbReference>
<dbReference type="Pfam" id="PF08044">
    <property type="entry name" value="DUF1707"/>
    <property type="match status" value="1"/>
</dbReference>
<dbReference type="AlphaFoldDB" id="A0A1I0TGD0"/>
<sequence>MTTPRSDLRARDVDRAVTATALDRAYADGQLTFDEHRARSASARSARTVGDLHALVSDLQSDVPLPEPETPRRTRGPRRRWPLVVAVVAVVALGGWLLGRDEDPAPTSAPVAVAPAPDLPPDVSPIVAQPFVFDTAAGLADFRARWIERFGSPEIYSMYVDLGDGRASVTRPVENGRQQQVNVMGGFDPSDSTSEPSDSERTLDWTTLNVDALAGHLAGAPTSLGRPDGVVDTVNLRNFGTPEIRLDVVDARGDGVGTVVVDPAGAVVAVLPD</sequence>
<gene>
    <name evidence="3" type="ORF">SAMN05444374_106137</name>
</gene>
<keyword evidence="1" id="KW-0812">Transmembrane</keyword>
<proteinExistence type="predicted"/>
<reference evidence="3 4" key="1">
    <citation type="submission" date="2016-10" db="EMBL/GenBank/DDBJ databases">
        <authorList>
            <person name="de Groot N.N."/>
        </authorList>
    </citation>
    <scope>NUCLEOTIDE SEQUENCE [LARGE SCALE GENOMIC DNA]</scope>
    <source>
        <strain evidence="3 4">DSM 44908</strain>
    </source>
</reference>
<evidence type="ECO:0000313" key="3">
    <source>
        <dbReference type="EMBL" id="SFA50848.1"/>
    </source>
</evidence>
<name>A0A1I0TGD0_9NOCA</name>
<dbReference type="InterPro" id="IPR012551">
    <property type="entry name" value="DUF1707_SHOCT-like"/>
</dbReference>
<keyword evidence="1" id="KW-1133">Transmembrane helix</keyword>
<accession>A0A1I0TGD0</accession>
<organism evidence="3 4">
    <name type="scientific">Rhodococcoides kroppenstedtii</name>
    <dbReference type="NCBI Taxonomy" id="293050"/>
    <lineage>
        <taxon>Bacteria</taxon>
        <taxon>Bacillati</taxon>
        <taxon>Actinomycetota</taxon>
        <taxon>Actinomycetes</taxon>
        <taxon>Mycobacteriales</taxon>
        <taxon>Nocardiaceae</taxon>
        <taxon>Rhodococcoides</taxon>
    </lineage>
</organism>
<feature type="transmembrane region" description="Helical" evidence="1">
    <location>
        <begin position="81"/>
        <end position="99"/>
    </location>
</feature>
<dbReference type="PANTHER" id="PTHR40763">
    <property type="entry name" value="MEMBRANE PROTEIN-RELATED"/>
    <property type="match status" value="1"/>
</dbReference>
<evidence type="ECO:0000259" key="2">
    <source>
        <dbReference type="Pfam" id="PF08044"/>
    </source>
</evidence>
<evidence type="ECO:0000256" key="1">
    <source>
        <dbReference type="SAM" id="Phobius"/>
    </source>
</evidence>
<protein>
    <recommendedName>
        <fullName evidence="2">DUF1707 domain-containing protein</fullName>
    </recommendedName>
</protein>
<dbReference type="RefSeq" id="WP_074922110.1">
    <property type="nucleotide sequence ID" value="NZ_FOJN01000006.1"/>
</dbReference>
<dbReference type="GeneID" id="85485856"/>